<evidence type="ECO:0000313" key="3">
    <source>
        <dbReference type="Proteomes" id="UP000549394"/>
    </source>
</evidence>
<protein>
    <submittedName>
        <fullName evidence="2">DgyrCDS9034</fullName>
    </submittedName>
</protein>
<keyword evidence="3" id="KW-1185">Reference proteome</keyword>
<gene>
    <name evidence="2" type="ORF">DGYR_LOCUS8564</name>
</gene>
<dbReference type="OrthoDB" id="6108238at2759"/>
<proteinExistence type="predicted"/>
<comment type="caution">
    <text evidence="2">The sequence shown here is derived from an EMBL/GenBank/DDBJ whole genome shotgun (WGS) entry which is preliminary data.</text>
</comment>
<dbReference type="EMBL" id="CAJFCJ010000012">
    <property type="protein sequence ID" value="CAD5120467.1"/>
    <property type="molecule type" value="Genomic_DNA"/>
</dbReference>
<sequence>MKTWIIIFCCIAVANCQCPADAIKKFSECYRQLWPVDPSRNVAPIIGGANREFASGMCRDENFRKAIECIVELQKKCTEDEKVKFLLGNVFNNHTFESGMNYFCSEVDVYNQHADCIYRYTRDELLNCFLYSLYNEIENIFSKWNELSKEEIASRVCAARENRDICQDAAMKRSPCSQAFSSIVKETVKRMKTDFCKKVIIPSFPPFPTPNPGCPSNSLANAFRCFQEVLPGPGSVVVPILGGGNAYYVDTMCRDKRWENAAICFEQIMENCVADEKLSQVFKMYFNKDNFHNSLIGFCKDSEEYKKHTKCYQQQRQPLYQCLQKQGIDFLQLQQDYDNLSVKGVVERICKIQEEKIACQDRPIKSNCGKKASDVVTKPSYKMNGPSCPRGGSEKGITNMFLLCSSLLLTFKLLLI</sequence>
<keyword evidence="1" id="KW-0732">Signal</keyword>
<evidence type="ECO:0000256" key="1">
    <source>
        <dbReference type="SAM" id="SignalP"/>
    </source>
</evidence>
<feature type="signal peptide" evidence="1">
    <location>
        <begin position="1"/>
        <end position="16"/>
    </location>
</feature>
<dbReference type="Proteomes" id="UP000549394">
    <property type="component" value="Unassembled WGS sequence"/>
</dbReference>
<evidence type="ECO:0000313" key="2">
    <source>
        <dbReference type="EMBL" id="CAD5120467.1"/>
    </source>
</evidence>
<organism evidence="2 3">
    <name type="scientific">Dimorphilus gyrociliatus</name>
    <dbReference type="NCBI Taxonomy" id="2664684"/>
    <lineage>
        <taxon>Eukaryota</taxon>
        <taxon>Metazoa</taxon>
        <taxon>Spiralia</taxon>
        <taxon>Lophotrochozoa</taxon>
        <taxon>Annelida</taxon>
        <taxon>Polychaeta</taxon>
        <taxon>Polychaeta incertae sedis</taxon>
        <taxon>Dinophilidae</taxon>
        <taxon>Dimorphilus</taxon>
    </lineage>
</organism>
<accession>A0A7I8VY56</accession>
<name>A0A7I8VY56_9ANNE</name>
<dbReference type="AlphaFoldDB" id="A0A7I8VY56"/>
<feature type="chain" id="PRO_5029778886" evidence="1">
    <location>
        <begin position="17"/>
        <end position="416"/>
    </location>
</feature>
<reference evidence="2 3" key="1">
    <citation type="submission" date="2020-08" db="EMBL/GenBank/DDBJ databases">
        <authorList>
            <person name="Hejnol A."/>
        </authorList>
    </citation>
    <scope>NUCLEOTIDE SEQUENCE [LARGE SCALE GENOMIC DNA]</scope>
</reference>